<sequence>MSTQGKQIRHEEVRIGTTVRATHEQILVEGTVTAIYRNYFLVGEYPRSTAIRTEYDWDIWEVQP</sequence>
<proteinExistence type="predicted"/>
<evidence type="ECO:0000313" key="1">
    <source>
        <dbReference type="EMBL" id="SJN24671.1"/>
    </source>
</evidence>
<gene>
    <name evidence="1" type="ORF">FM119_04405</name>
</gene>
<protein>
    <submittedName>
        <fullName evidence="1">Uncharacterized protein</fullName>
    </submittedName>
</protein>
<evidence type="ECO:0000313" key="2">
    <source>
        <dbReference type="Proteomes" id="UP000196778"/>
    </source>
</evidence>
<dbReference type="RefSeq" id="WP_087136459.1">
    <property type="nucleotide sequence ID" value="NZ_FUKR01000022.1"/>
</dbReference>
<dbReference type="EMBL" id="FUKR01000022">
    <property type="protein sequence ID" value="SJN24671.1"/>
    <property type="molecule type" value="Genomic_DNA"/>
</dbReference>
<reference evidence="2" key="1">
    <citation type="submission" date="2017-02" db="EMBL/GenBank/DDBJ databases">
        <authorList>
            <person name="Dridi B."/>
        </authorList>
    </citation>
    <scope>NUCLEOTIDE SEQUENCE [LARGE SCALE GENOMIC DNA]</scope>
    <source>
        <strain evidence="2">EB411</strain>
    </source>
</reference>
<dbReference type="Proteomes" id="UP000196778">
    <property type="component" value="Unassembled WGS sequence"/>
</dbReference>
<accession>A0A1R4IXN3</accession>
<keyword evidence="2" id="KW-1185">Reference proteome</keyword>
<dbReference type="AlphaFoldDB" id="A0A1R4IXN3"/>
<name>A0A1R4IXN3_9MICO</name>
<organism evidence="1 2">
    <name type="scientific">Mycetocola reblochoni REB411</name>
    <dbReference type="NCBI Taxonomy" id="1255698"/>
    <lineage>
        <taxon>Bacteria</taxon>
        <taxon>Bacillati</taxon>
        <taxon>Actinomycetota</taxon>
        <taxon>Actinomycetes</taxon>
        <taxon>Micrococcales</taxon>
        <taxon>Microbacteriaceae</taxon>
        <taxon>Mycetocola</taxon>
    </lineage>
</organism>